<dbReference type="EMBL" id="CANL01000033">
    <property type="protein sequence ID" value="CCM64382.1"/>
    <property type="molecule type" value="Genomic_DNA"/>
</dbReference>
<protein>
    <recommendedName>
        <fullName evidence="3">Transcriptional regulator, AbiEi antitoxin, Type IV TA system</fullName>
    </recommendedName>
</protein>
<proteinExistence type="predicted"/>
<sequence length="182" mass="20357">MRAESYRRRLWDFAVGQYGYVRAADAHDLEIPVVELGKLAARGQIRHVAYGLYRFDDLPPTRFDRFFEAVARVGGDAHLTGDAVLALHELGQVNPQVVRVGTSRRVRAQLPKWIAIERETLPDGDLTSYESIPSATVAHAIRTCRDTVMSDRLLVAVDDARRDGLLSVAEQREFRAELEGAA</sequence>
<evidence type="ECO:0000313" key="1">
    <source>
        <dbReference type="EMBL" id="CCM64382.1"/>
    </source>
</evidence>
<dbReference type="AlphaFoldDB" id="R4Z6B4"/>
<name>R4Z6B4_9ACTN</name>
<accession>R4Z6B4</accession>
<gene>
    <name evidence="1" type="ORF">BN381_390019</name>
</gene>
<dbReference type="HOGENOM" id="CLU_119019_1_0_11"/>
<keyword evidence="2" id="KW-1185">Reference proteome</keyword>
<dbReference type="eggNOG" id="COG5340">
    <property type="taxonomic scope" value="Bacteria"/>
</dbReference>
<dbReference type="OrthoDB" id="3192636at2"/>
<reference evidence="1 2" key="1">
    <citation type="journal article" date="2013" name="ISME J.">
        <title>Metabolic model for the filamentous 'Candidatus Microthrix parvicella' based on genomic and metagenomic analyses.</title>
        <authorList>
            <person name="Jon McIlroy S."/>
            <person name="Kristiansen R."/>
            <person name="Albertsen M."/>
            <person name="Michael Karst S."/>
            <person name="Rossetti S."/>
            <person name="Lund Nielsen J."/>
            <person name="Tandoi V."/>
            <person name="James Seviour R."/>
            <person name="Nielsen P.H."/>
        </authorList>
    </citation>
    <scope>NUCLEOTIDE SEQUENCE [LARGE SCALE GENOMIC DNA]</scope>
    <source>
        <strain evidence="1 2">RN1</strain>
    </source>
</reference>
<dbReference type="RefSeq" id="WP_012228423.1">
    <property type="nucleotide sequence ID" value="NZ_HG422565.1"/>
</dbReference>
<evidence type="ECO:0008006" key="3">
    <source>
        <dbReference type="Google" id="ProtNLM"/>
    </source>
</evidence>
<comment type="caution">
    <text evidence="1">The sequence shown here is derived from an EMBL/GenBank/DDBJ whole genome shotgun (WGS) entry which is preliminary data.</text>
</comment>
<dbReference type="Proteomes" id="UP000018291">
    <property type="component" value="Unassembled WGS sequence"/>
</dbReference>
<organism evidence="1 2">
    <name type="scientific">Candidatus Neomicrothrix parvicella RN1</name>
    <dbReference type="NCBI Taxonomy" id="1229780"/>
    <lineage>
        <taxon>Bacteria</taxon>
        <taxon>Bacillati</taxon>
        <taxon>Actinomycetota</taxon>
        <taxon>Acidimicrobiia</taxon>
        <taxon>Acidimicrobiales</taxon>
        <taxon>Microthrixaceae</taxon>
        <taxon>Candidatus Neomicrothrix</taxon>
    </lineage>
</organism>
<evidence type="ECO:0000313" key="2">
    <source>
        <dbReference type="Proteomes" id="UP000018291"/>
    </source>
</evidence>